<sequence length="416" mass="48176">MKAAILGAGISGLSAARLLKEKGVDVTVYEKETTVGGLARTRFTDGYLYDPYGGHIFNSKHPIVKEWVFNLLSQDKWKFTERNAKIFLNGRYISYPFELSLCELETEDAVNCIHDFILSQYGERPTNYRDWLVWNFGQSICDYYMIPYNEKIWSYPLENMETQWMEGKMPLPDKKDMIRSMLLKDSTERKMPHSTFFYPLEGGIQSLINAMAKGINIYTNTIVTTLARRSDKWIVNEKEEYDYIISTLPLPELKNILKNIPSTIYESMSDLKFNSLTTVLFKCPPTDITWLYIPSHNYRSHRVGYQSALTPNASPIEGEGVGAFEIIGKQFDVTGLEMQNNVLPEELGYIKTLDHEFTKYAYVIFDTNYRKNMAVINNYFSGLEGFELLGRWGRWNYNNMDTCILDSMNLVEKMEV</sequence>
<dbReference type="GO" id="GO:0005829">
    <property type="term" value="C:cytosol"/>
    <property type="evidence" value="ECO:0007669"/>
    <property type="project" value="TreeGrafter"/>
</dbReference>
<dbReference type="InterPro" id="IPR036188">
    <property type="entry name" value="FAD/NAD-bd_sf"/>
</dbReference>
<accession>A0A412YT58</accession>
<evidence type="ECO:0000259" key="1">
    <source>
        <dbReference type="Pfam" id="PF01593"/>
    </source>
</evidence>
<dbReference type="PANTHER" id="PTHR21197">
    <property type="entry name" value="UDP-GALACTOPYRANOSE MUTASE"/>
    <property type="match status" value="1"/>
</dbReference>
<dbReference type="EMBL" id="QRZM01000028">
    <property type="protein sequence ID" value="RGV68715.1"/>
    <property type="molecule type" value="Genomic_DNA"/>
</dbReference>
<dbReference type="Gene3D" id="3.50.50.60">
    <property type="entry name" value="FAD/NAD(P)-binding domain"/>
    <property type="match status" value="1"/>
</dbReference>
<evidence type="ECO:0000313" key="2">
    <source>
        <dbReference type="EMBL" id="RGV68715.1"/>
    </source>
</evidence>
<dbReference type="SUPFAM" id="SSF51905">
    <property type="entry name" value="FAD/NAD(P)-binding domain"/>
    <property type="match status" value="1"/>
</dbReference>
<dbReference type="RefSeq" id="WP_118019752.1">
    <property type="nucleotide sequence ID" value="NZ_CAURXV010000003.1"/>
</dbReference>
<dbReference type="Pfam" id="PF13450">
    <property type="entry name" value="NAD_binding_8"/>
    <property type="match status" value="1"/>
</dbReference>
<dbReference type="PANTHER" id="PTHR21197:SF0">
    <property type="entry name" value="UDP-GALACTOPYRANOSE MUTASE"/>
    <property type="match status" value="1"/>
</dbReference>
<proteinExistence type="predicted"/>
<dbReference type="PRINTS" id="PR00419">
    <property type="entry name" value="ADXRDTASE"/>
</dbReference>
<dbReference type="GO" id="GO:0050660">
    <property type="term" value="F:flavin adenine dinucleotide binding"/>
    <property type="evidence" value="ECO:0007669"/>
    <property type="project" value="TreeGrafter"/>
</dbReference>
<feature type="domain" description="Amine oxidase" evidence="1">
    <location>
        <begin position="192"/>
        <end position="286"/>
    </location>
</feature>
<dbReference type="GO" id="GO:0008767">
    <property type="term" value="F:UDP-galactopyranose mutase activity"/>
    <property type="evidence" value="ECO:0007669"/>
    <property type="project" value="TreeGrafter"/>
</dbReference>
<evidence type="ECO:0000313" key="3">
    <source>
        <dbReference type="Proteomes" id="UP000284543"/>
    </source>
</evidence>
<reference evidence="2 3" key="1">
    <citation type="submission" date="2018-08" db="EMBL/GenBank/DDBJ databases">
        <title>A genome reference for cultivated species of the human gut microbiota.</title>
        <authorList>
            <person name="Zou Y."/>
            <person name="Xue W."/>
            <person name="Luo G."/>
        </authorList>
    </citation>
    <scope>NUCLEOTIDE SEQUENCE [LARGE SCALE GENOMIC DNA]</scope>
    <source>
        <strain evidence="2 3">AF14-18</strain>
    </source>
</reference>
<dbReference type="InterPro" id="IPR002937">
    <property type="entry name" value="Amino_oxidase"/>
</dbReference>
<protein>
    <submittedName>
        <fullName evidence="2">FAD-dependent oxidoreductase</fullName>
    </submittedName>
</protein>
<dbReference type="Proteomes" id="UP000284543">
    <property type="component" value="Unassembled WGS sequence"/>
</dbReference>
<dbReference type="GO" id="GO:0016491">
    <property type="term" value="F:oxidoreductase activity"/>
    <property type="evidence" value="ECO:0007669"/>
    <property type="project" value="InterPro"/>
</dbReference>
<gene>
    <name evidence="2" type="ORF">DWW02_29035</name>
</gene>
<name>A0A412YT58_9FIRM</name>
<organism evidence="2 3">
    <name type="scientific">Enterocloster bolteae</name>
    <dbReference type="NCBI Taxonomy" id="208479"/>
    <lineage>
        <taxon>Bacteria</taxon>
        <taxon>Bacillati</taxon>
        <taxon>Bacillota</taxon>
        <taxon>Clostridia</taxon>
        <taxon>Lachnospirales</taxon>
        <taxon>Lachnospiraceae</taxon>
        <taxon>Enterocloster</taxon>
    </lineage>
</organism>
<dbReference type="Pfam" id="PF01593">
    <property type="entry name" value="Amino_oxidase"/>
    <property type="match status" value="1"/>
</dbReference>
<dbReference type="AlphaFoldDB" id="A0A412YT58"/>
<comment type="caution">
    <text evidence="2">The sequence shown here is derived from an EMBL/GenBank/DDBJ whole genome shotgun (WGS) entry which is preliminary data.</text>
</comment>